<dbReference type="Gene3D" id="3.40.50.720">
    <property type="entry name" value="NAD(P)-binding Rossmann-like Domain"/>
    <property type="match status" value="1"/>
</dbReference>
<organism evidence="2 3">
    <name type="scientific">Pedobacter ginsengisoli</name>
    <dbReference type="NCBI Taxonomy" id="363852"/>
    <lineage>
        <taxon>Bacteria</taxon>
        <taxon>Pseudomonadati</taxon>
        <taxon>Bacteroidota</taxon>
        <taxon>Sphingobacteriia</taxon>
        <taxon>Sphingobacteriales</taxon>
        <taxon>Sphingobacteriaceae</taxon>
        <taxon>Pedobacter</taxon>
    </lineage>
</organism>
<dbReference type="RefSeq" id="WP_099440778.1">
    <property type="nucleotide sequence ID" value="NZ_CP024091.1"/>
</dbReference>
<dbReference type="InterPro" id="IPR051606">
    <property type="entry name" value="Polyketide_Oxido-like"/>
</dbReference>
<dbReference type="OrthoDB" id="9785372at2"/>
<dbReference type="PANTHER" id="PTHR43355:SF2">
    <property type="entry name" value="FLAVIN REDUCTASE (NADPH)"/>
    <property type="match status" value="1"/>
</dbReference>
<protein>
    <submittedName>
        <fullName evidence="2">Histidine kinase</fullName>
    </submittedName>
</protein>
<dbReference type="Proteomes" id="UP000223749">
    <property type="component" value="Chromosome"/>
</dbReference>
<proteinExistence type="predicted"/>
<reference evidence="2 3" key="1">
    <citation type="submission" date="2017-10" db="EMBL/GenBank/DDBJ databases">
        <title>Whole genome of Pedobacter ginsengisoli T01R-27 isolated from tomato rhizosphere.</title>
        <authorList>
            <person name="Weon H.-Y."/>
            <person name="Lee S.A."/>
            <person name="Sang M.K."/>
            <person name="Song J."/>
        </authorList>
    </citation>
    <scope>NUCLEOTIDE SEQUENCE [LARGE SCALE GENOMIC DNA]</scope>
    <source>
        <strain evidence="2 3">T01R-27</strain>
    </source>
</reference>
<accession>A0A2D1UB90</accession>
<keyword evidence="2" id="KW-0418">Kinase</keyword>
<evidence type="ECO:0000259" key="1">
    <source>
        <dbReference type="Pfam" id="PF13460"/>
    </source>
</evidence>
<keyword evidence="3" id="KW-1185">Reference proteome</keyword>
<dbReference type="CDD" id="cd05244">
    <property type="entry name" value="BVR-B_like_SDR_a"/>
    <property type="match status" value="1"/>
</dbReference>
<dbReference type="GO" id="GO:0016646">
    <property type="term" value="F:oxidoreductase activity, acting on the CH-NH group of donors, NAD or NADP as acceptor"/>
    <property type="evidence" value="ECO:0007669"/>
    <property type="project" value="TreeGrafter"/>
</dbReference>
<evidence type="ECO:0000313" key="3">
    <source>
        <dbReference type="Proteomes" id="UP000223749"/>
    </source>
</evidence>
<dbReference type="Pfam" id="PF13460">
    <property type="entry name" value="NAD_binding_10"/>
    <property type="match status" value="1"/>
</dbReference>
<dbReference type="InterPro" id="IPR016040">
    <property type="entry name" value="NAD(P)-bd_dom"/>
</dbReference>
<keyword evidence="2" id="KW-0808">Transferase</keyword>
<dbReference type="GO" id="GO:0016301">
    <property type="term" value="F:kinase activity"/>
    <property type="evidence" value="ECO:0007669"/>
    <property type="project" value="UniProtKB-KW"/>
</dbReference>
<dbReference type="KEGG" id="pgs:CPT03_21715"/>
<feature type="domain" description="NAD(P)-binding" evidence="1">
    <location>
        <begin position="7"/>
        <end position="204"/>
    </location>
</feature>
<name>A0A2D1UB90_9SPHI</name>
<gene>
    <name evidence="2" type="ORF">CPT03_21715</name>
</gene>
<dbReference type="EMBL" id="CP024091">
    <property type="protein sequence ID" value="ATP58898.1"/>
    <property type="molecule type" value="Genomic_DNA"/>
</dbReference>
<sequence>MKTALIGASGFVGTAILEELLNRGHEVTAIVRSPEKIKVENNNLVVKKIDVSDTSALTEVLKGTDAVISAYNSGWTNPNLYRDFIAGSEAIQKAVKASGVDRLIVVGGAGSLEIDGKQLVDGPDFPADYKAGATAARDYLNTLKQENDLKWTFFSPAIEMHPGITNGRTGKYRLGTNNPVFNEEGRSILSVQDLAVVLVDELENSNHLGQRFTAGY</sequence>
<dbReference type="PANTHER" id="PTHR43355">
    <property type="entry name" value="FLAVIN REDUCTASE (NADPH)"/>
    <property type="match status" value="1"/>
</dbReference>
<dbReference type="SUPFAM" id="SSF51735">
    <property type="entry name" value="NAD(P)-binding Rossmann-fold domains"/>
    <property type="match status" value="1"/>
</dbReference>
<dbReference type="AlphaFoldDB" id="A0A2D1UB90"/>
<dbReference type="InterPro" id="IPR036291">
    <property type="entry name" value="NAD(P)-bd_dom_sf"/>
</dbReference>
<evidence type="ECO:0000313" key="2">
    <source>
        <dbReference type="EMBL" id="ATP58898.1"/>
    </source>
</evidence>